<feature type="compositionally biased region" description="Basic residues" evidence="1">
    <location>
        <begin position="1"/>
        <end position="13"/>
    </location>
</feature>
<dbReference type="KEGG" id="emx:FKV68_08435"/>
<gene>
    <name evidence="2" type="ORF">FKV68_08435</name>
</gene>
<reference evidence="2 3" key="1">
    <citation type="submission" date="2019-06" db="EMBL/GenBank/DDBJ databases">
        <title>Complete genome sequence of Ensifer mexicanus ITTG R7 isolated from nodules of Acacia angustissima (Mill.) Kuntze.</title>
        <authorList>
            <person name="Rincon-Rosales R."/>
            <person name="Rogel M.A."/>
            <person name="Guerrero G."/>
            <person name="Rincon-Molina C.I."/>
            <person name="Lopez-Lopez A."/>
            <person name="Martinez-Romero E."/>
        </authorList>
    </citation>
    <scope>NUCLEOTIDE SEQUENCE [LARGE SCALE GENOMIC DNA]</scope>
    <source>
        <strain evidence="2 3">ITTG R7</strain>
    </source>
</reference>
<accession>A0A859QCV3</accession>
<dbReference type="Proteomes" id="UP000510721">
    <property type="component" value="Chromosome"/>
</dbReference>
<sequence length="133" mass="14717">MPRKRKSRQKRGSRSINSKPGADQRTDDRSFGSGLDEIGFRPLGKRILVSNQRPQGERGKTALVTEEESSAANDSYVPSTDDPLGYDTRDPSWVRKAAEHALSGADKAAIEKEVDAALRRWGLRQGPPDRAEE</sequence>
<evidence type="ECO:0000313" key="2">
    <source>
        <dbReference type="EMBL" id="QLL61472.1"/>
    </source>
</evidence>
<dbReference type="AlphaFoldDB" id="A0A859QCV3"/>
<dbReference type="RefSeq" id="WP_180941024.1">
    <property type="nucleotide sequence ID" value="NZ_CP041238.1"/>
</dbReference>
<keyword evidence="3" id="KW-1185">Reference proteome</keyword>
<proteinExistence type="predicted"/>
<feature type="region of interest" description="Disordered" evidence="1">
    <location>
        <begin position="1"/>
        <end position="90"/>
    </location>
</feature>
<organism evidence="2 3">
    <name type="scientific">Sinorhizobium mexicanum</name>
    <dbReference type="NCBI Taxonomy" id="375549"/>
    <lineage>
        <taxon>Bacteria</taxon>
        <taxon>Pseudomonadati</taxon>
        <taxon>Pseudomonadota</taxon>
        <taxon>Alphaproteobacteria</taxon>
        <taxon>Hyphomicrobiales</taxon>
        <taxon>Rhizobiaceae</taxon>
        <taxon>Sinorhizobium/Ensifer group</taxon>
        <taxon>Sinorhizobium</taxon>
    </lineage>
</organism>
<evidence type="ECO:0000313" key="3">
    <source>
        <dbReference type="Proteomes" id="UP000510721"/>
    </source>
</evidence>
<evidence type="ECO:0000256" key="1">
    <source>
        <dbReference type="SAM" id="MobiDB-lite"/>
    </source>
</evidence>
<name>A0A859QCV3_9HYPH</name>
<dbReference type="EMBL" id="CP041238">
    <property type="protein sequence ID" value="QLL61472.1"/>
    <property type="molecule type" value="Genomic_DNA"/>
</dbReference>
<protein>
    <submittedName>
        <fullName evidence="2">Uncharacterized protein</fullName>
    </submittedName>
</protein>